<dbReference type="UniPathway" id="UPA00204"/>
<dbReference type="Gene3D" id="3.60.20.40">
    <property type="match status" value="1"/>
</dbReference>
<dbReference type="EMBL" id="CDMN01000037">
    <property type="protein sequence ID" value="CRF44397.1"/>
    <property type="molecule type" value="Genomic_DNA"/>
</dbReference>
<evidence type="ECO:0000313" key="13">
    <source>
        <dbReference type="EMBL" id="CRF42829.1"/>
    </source>
</evidence>
<evidence type="ECO:0000256" key="2">
    <source>
        <dbReference type="ARBA" id="ARBA00001089"/>
    </source>
</evidence>
<evidence type="ECO:0000313" key="14">
    <source>
        <dbReference type="EMBL" id="CRF44397.1"/>
    </source>
</evidence>
<keyword evidence="15" id="KW-1185">Reference proteome</keyword>
<evidence type="ECO:0000256" key="7">
    <source>
        <dbReference type="ARBA" id="ARBA00023315"/>
    </source>
</evidence>
<protein>
    <recommendedName>
        <fullName evidence="11">Glutathione hydrolase proenzyme</fullName>
        <ecNumber evidence="11">2.3.2.2</ecNumber>
        <ecNumber evidence="11">3.4.19.13</ecNumber>
    </recommendedName>
    <component>
        <recommendedName>
            <fullName evidence="11">Glutathione hydrolase large chain</fullName>
        </recommendedName>
    </component>
    <component>
        <recommendedName>
            <fullName evidence="11">Glutathione hydrolase small chain</fullName>
        </recommendedName>
    </component>
</protein>
<comment type="catalytic activity">
    <reaction evidence="1 11">
        <text>an S-substituted glutathione + H2O = an S-substituted L-cysteinylglycine + L-glutamate</text>
        <dbReference type="Rhea" id="RHEA:59468"/>
        <dbReference type="ChEBI" id="CHEBI:15377"/>
        <dbReference type="ChEBI" id="CHEBI:29985"/>
        <dbReference type="ChEBI" id="CHEBI:90779"/>
        <dbReference type="ChEBI" id="CHEBI:143103"/>
        <dbReference type="EC" id="3.4.19.13"/>
    </reaction>
</comment>
<keyword evidence="4 11" id="KW-0808">Transferase</keyword>
<dbReference type="GO" id="GO:0006751">
    <property type="term" value="P:glutathione catabolic process"/>
    <property type="evidence" value="ECO:0007669"/>
    <property type="project" value="UniProtKB-UniRule"/>
</dbReference>
<evidence type="ECO:0000313" key="12">
    <source>
        <dbReference type="EMBL" id="CRF40921.1"/>
    </source>
</evidence>
<feature type="binding site" evidence="10">
    <location>
        <begin position="443"/>
        <end position="444"/>
    </location>
    <ligand>
        <name>L-glutamate</name>
        <dbReference type="ChEBI" id="CHEBI:29985"/>
    </ligand>
</feature>
<dbReference type="Proteomes" id="UP000038622">
    <property type="component" value="Unassembled WGS sequence"/>
</dbReference>
<dbReference type="PANTHER" id="PTHR43199">
    <property type="entry name" value="GLUTATHIONE HYDROLASE"/>
    <property type="match status" value="1"/>
</dbReference>
<dbReference type="Proteomes" id="UP000045175">
    <property type="component" value="Unassembled WGS sequence"/>
</dbReference>
<comment type="pathway">
    <text evidence="11">Sulfur metabolism; glutathione metabolism.</text>
</comment>
<evidence type="ECO:0000313" key="16">
    <source>
        <dbReference type="Proteomes" id="UP000041394"/>
    </source>
</evidence>
<evidence type="ECO:0000256" key="4">
    <source>
        <dbReference type="ARBA" id="ARBA00022679"/>
    </source>
</evidence>
<comment type="catalytic activity">
    <reaction evidence="8 11">
        <text>an N-terminal (5-L-glutamyl)-[peptide] + an alpha-amino acid = 5-L-glutamyl amino acid + an N-terminal L-alpha-aminoacyl-[peptide]</text>
        <dbReference type="Rhea" id="RHEA:23904"/>
        <dbReference type="Rhea" id="RHEA-COMP:9780"/>
        <dbReference type="Rhea" id="RHEA-COMP:9795"/>
        <dbReference type="ChEBI" id="CHEBI:77644"/>
        <dbReference type="ChEBI" id="CHEBI:78597"/>
        <dbReference type="ChEBI" id="CHEBI:78599"/>
        <dbReference type="ChEBI" id="CHEBI:78608"/>
        <dbReference type="EC" id="2.3.2.2"/>
    </reaction>
</comment>
<gene>
    <name evidence="12" type="ORF">HAL011_06920</name>
    <name evidence="13" type="ORF">HAL013_10390</name>
    <name evidence="14" type="ORF">HAL09_09790</name>
</gene>
<dbReference type="InterPro" id="IPR029055">
    <property type="entry name" value="Ntn_hydrolases_N"/>
</dbReference>
<evidence type="ECO:0000256" key="6">
    <source>
        <dbReference type="ARBA" id="ARBA00023145"/>
    </source>
</evidence>
<dbReference type="EMBL" id="CDML01000019">
    <property type="protein sequence ID" value="CRF40921.1"/>
    <property type="molecule type" value="Genomic_DNA"/>
</dbReference>
<dbReference type="RefSeq" id="WP_053941440.1">
    <property type="nucleotide sequence ID" value="NZ_CDMH01000047.1"/>
</dbReference>
<dbReference type="EC" id="3.4.19.13" evidence="11"/>
<dbReference type="Gene3D" id="1.10.246.130">
    <property type="match status" value="1"/>
</dbReference>
<dbReference type="PANTHER" id="PTHR43199:SF1">
    <property type="entry name" value="GLUTATHIONE HYDROLASE PROENZYME"/>
    <property type="match status" value="1"/>
</dbReference>
<evidence type="ECO:0000256" key="1">
    <source>
        <dbReference type="ARBA" id="ARBA00001049"/>
    </source>
</evidence>
<dbReference type="AlphaFoldDB" id="A0A0K2XDQ2"/>
<dbReference type="GO" id="GO:0103068">
    <property type="term" value="F:leukotriene C4 gamma-glutamyl transferase activity"/>
    <property type="evidence" value="ECO:0007669"/>
    <property type="project" value="UniProtKB-EC"/>
</dbReference>
<reference evidence="15" key="3">
    <citation type="submission" date="2014-12" db="EMBL/GenBank/DDBJ databases">
        <authorList>
            <person name="Smet A."/>
        </authorList>
    </citation>
    <scope>NUCLEOTIDE SEQUENCE [LARGE SCALE GENOMIC DNA]</scope>
</reference>
<dbReference type="InterPro" id="IPR051792">
    <property type="entry name" value="GGT_bact"/>
</dbReference>
<dbReference type="EC" id="2.3.2.2" evidence="11"/>
<keyword evidence="6 11" id="KW-0865">Zymogen</keyword>
<evidence type="ECO:0000256" key="5">
    <source>
        <dbReference type="ARBA" id="ARBA00022801"/>
    </source>
</evidence>
<comment type="similarity">
    <text evidence="3 11">Belongs to the gamma-glutamyltransferase family.</text>
</comment>
<feature type="binding site" evidence="10">
    <location>
        <begin position="390"/>
        <end position="392"/>
    </location>
    <ligand>
        <name>L-glutamate</name>
        <dbReference type="ChEBI" id="CHEBI:29985"/>
    </ligand>
</feature>
<keyword evidence="11" id="KW-0317">Glutathione biosynthesis</keyword>
<evidence type="ECO:0000313" key="15">
    <source>
        <dbReference type="Proteomes" id="UP000038622"/>
    </source>
</evidence>
<feature type="binding site" evidence="10">
    <location>
        <position position="465"/>
    </location>
    <ligand>
        <name>L-glutamate</name>
        <dbReference type="ChEBI" id="CHEBI:29985"/>
    </ligand>
</feature>
<organism evidence="13 17">
    <name type="scientific">Helicobacter ailurogastricus</name>
    <dbReference type="NCBI Taxonomy" id="1578720"/>
    <lineage>
        <taxon>Bacteria</taxon>
        <taxon>Pseudomonadati</taxon>
        <taxon>Campylobacterota</taxon>
        <taxon>Epsilonproteobacteria</taxon>
        <taxon>Campylobacterales</taxon>
        <taxon>Helicobacteraceae</taxon>
        <taxon>Helicobacter</taxon>
    </lineage>
</organism>
<evidence type="ECO:0000256" key="10">
    <source>
        <dbReference type="PIRSR" id="PIRSR600101-2"/>
    </source>
</evidence>
<evidence type="ECO:0000256" key="3">
    <source>
        <dbReference type="ARBA" id="ARBA00009381"/>
    </source>
</evidence>
<evidence type="ECO:0000256" key="8">
    <source>
        <dbReference type="ARBA" id="ARBA00047417"/>
    </source>
</evidence>
<reference evidence="13" key="1">
    <citation type="submission" date="2014-12" db="EMBL/GenBank/DDBJ databases">
        <title>Whole genome sequences of four Staphylococcus schleiferi canine isolates.</title>
        <authorList>
            <person name="Misic A.M."/>
            <person name="Cain C."/>
            <person name="Morris D.O."/>
            <person name="Rankin S."/>
            <person name="Beiting D."/>
        </authorList>
    </citation>
    <scope>NUCLEOTIDE SEQUENCE</scope>
    <source>
        <strain evidence="12">ASB11</strain>
        <strain evidence="13">ASB13</strain>
        <strain evidence="14">ASB9</strain>
    </source>
</reference>
<dbReference type="GO" id="GO:0036374">
    <property type="term" value="F:glutathione hydrolase activity"/>
    <property type="evidence" value="ECO:0007669"/>
    <property type="project" value="UniProtKB-UniRule"/>
</dbReference>
<dbReference type="EMBL" id="CDMH01000047">
    <property type="protein sequence ID" value="CRF42829.1"/>
    <property type="molecule type" value="Genomic_DNA"/>
</dbReference>
<dbReference type="PRINTS" id="PR01210">
    <property type="entry name" value="GGTRANSPTASE"/>
</dbReference>
<dbReference type="OrthoDB" id="5297205at2"/>
<dbReference type="PROSITE" id="PS00462">
    <property type="entry name" value="G_GLU_TRANSPEPTIDASE"/>
    <property type="match status" value="1"/>
</dbReference>
<comment type="PTM">
    <text evidence="11">Cleaved by autocatalysis into a large and a small subunit.</text>
</comment>
<dbReference type="FunFam" id="3.60.20.40:FF:000003">
    <property type="entry name" value="Gamma-glutamyltranspeptidase"/>
    <property type="match status" value="1"/>
</dbReference>
<name>A0A0K2XDQ2_9HELI</name>
<dbReference type="SUPFAM" id="SSF56235">
    <property type="entry name" value="N-terminal nucleophile aminohydrolases (Ntn hydrolases)"/>
    <property type="match status" value="1"/>
</dbReference>
<dbReference type="InterPro" id="IPR043138">
    <property type="entry name" value="GGT_lsub"/>
</dbReference>
<dbReference type="InterPro" id="IPR043137">
    <property type="entry name" value="GGT_ssub_C"/>
</dbReference>
<keyword evidence="5 11" id="KW-0378">Hydrolase</keyword>
<proteinExistence type="inferred from homology"/>
<evidence type="ECO:0000256" key="11">
    <source>
        <dbReference type="RuleBase" id="RU368036"/>
    </source>
</evidence>
<dbReference type="Pfam" id="PF01019">
    <property type="entry name" value="G_glu_transpept"/>
    <property type="match status" value="1"/>
</dbReference>
<reference evidence="16 17" key="2">
    <citation type="submission" date="2014-12" db="EMBL/GenBank/DDBJ databases">
        <authorList>
            <person name="Jaenicke S."/>
        </authorList>
    </citation>
    <scope>NUCLEOTIDE SEQUENCE [LARGE SCALE GENOMIC DNA]</scope>
</reference>
<feature type="active site" description="Nucleophile" evidence="9">
    <location>
        <position position="372"/>
    </location>
</feature>
<dbReference type="NCBIfam" id="TIGR00066">
    <property type="entry name" value="g_glut_trans"/>
    <property type="match status" value="1"/>
</dbReference>
<sequence length="557" mass="60313">MRVFGRLCALVVINVSLVFGASYPPIKGPALALSSHSLADQIGQEVLAEGGNAIDAAVAIGYALAVVHPSSGNLGGGGFAVVHLANGENITLDFREKAPLKATKNMYLDKHGNVIPDLSTDGYLAAGVPGTVAGLSALLDKYGTRKLATLIQPAIDLAQHGFRLTQRQGETMLDAKPRFAKYASSRKYFLKRGMVAYQEGDLFVQKDLAKTLTLIKNQGPSAFYKGKIADLIVEDMRKNGGIITKKDLATYNVVWRKPVVGSYRGYKIISMGPPSSGGAHVIEILNTIENADLHKLGFGSSKTIHIMAEAMRQAYADRSVYMGDPDFITIPLEKLTSKVYAKEIYDHIQPGKATPSSQINPGLGQLHEGKNTTHYSVADKWGNAVSITYTINNYYGSAAAVNGAGFLLNDEMDDFSIKPGTPNLYGLVGGEANSIEPNKRPLSSMSPTIVLKHNKVFMVVGSPGGARIITTVLQVISNVIDHKMDISQAVSAPRFHMQWLPDEIRTEPFGMVKDVQENLEKMGYHIVVKPVMGDVNAIVINSKSHMMYGAHDPRKEF</sequence>
<evidence type="ECO:0000313" key="17">
    <source>
        <dbReference type="Proteomes" id="UP000045175"/>
    </source>
</evidence>
<feature type="binding site" evidence="10">
    <location>
        <position position="414"/>
    </location>
    <ligand>
        <name>L-glutamate</name>
        <dbReference type="ChEBI" id="CHEBI:29985"/>
    </ligand>
</feature>
<dbReference type="InterPro" id="IPR055262">
    <property type="entry name" value="GGT_CS"/>
</dbReference>
<comment type="catalytic activity">
    <reaction evidence="2 11">
        <text>glutathione + H2O = L-cysteinylglycine + L-glutamate</text>
        <dbReference type="Rhea" id="RHEA:28807"/>
        <dbReference type="ChEBI" id="CHEBI:15377"/>
        <dbReference type="ChEBI" id="CHEBI:29985"/>
        <dbReference type="ChEBI" id="CHEBI:57925"/>
        <dbReference type="ChEBI" id="CHEBI:61694"/>
        <dbReference type="EC" id="3.4.19.13"/>
    </reaction>
</comment>
<dbReference type="Proteomes" id="UP000041394">
    <property type="component" value="Unassembled WGS sequence"/>
</dbReference>
<feature type="binding site" evidence="10">
    <location>
        <position position="95"/>
    </location>
    <ligand>
        <name>L-glutamate</name>
        <dbReference type="ChEBI" id="CHEBI:29985"/>
    </ligand>
</feature>
<keyword evidence="7 11" id="KW-0012">Acyltransferase</keyword>
<evidence type="ECO:0000256" key="9">
    <source>
        <dbReference type="PIRSR" id="PIRSR600101-1"/>
    </source>
</evidence>
<dbReference type="InterPro" id="IPR000101">
    <property type="entry name" value="GGT_peptidase"/>
</dbReference>
<comment type="subunit">
    <text evidence="11">This enzyme consists of two polypeptide chains, which are synthesized in precursor form from a single polypeptide.</text>
</comment>
<dbReference type="STRING" id="1578720.HAL011_06920"/>
<dbReference type="GO" id="GO:0006750">
    <property type="term" value="P:glutathione biosynthetic process"/>
    <property type="evidence" value="ECO:0007669"/>
    <property type="project" value="UniProtKB-KW"/>
</dbReference>
<accession>A0A0K2XDQ2</accession>